<protein>
    <recommendedName>
        <fullName evidence="1">Obg domain-containing protein</fullName>
    </recommendedName>
</protein>
<dbReference type="Proteomes" id="UP000286910">
    <property type="component" value="Unassembled WGS sequence"/>
</dbReference>
<dbReference type="PROSITE" id="PS51883">
    <property type="entry name" value="OBG"/>
    <property type="match status" value="1"/>
</dbReference>
<gene>
    <name evidence="2" type="ORF">CSW45_05365</name>
</gene>
<dbReference type="InterPro" id="IPR036726">
    <property type="entry name" value="GTP1_OBG_dom_sf"/>
</dbReference>
<accession>A0A430RAI7</accession>
<evidence type="ECO:0000313" key="2">
    <source>
        <dbReference type="EMBL" id="RTH04379.1"/>
    </source>
</evidence>
<dbReference type="Pfam" id="PF01018">
    <property type="entry name" value="GTP1_OBG"/>
    <property type="match status" value="1"/>
</dbReference>
<sequence length="39" mass="3951">MFRDVLTITVAAGKGGDGAISFRREKFVPKGGPDGGDGA</sequence>
<dbReference type="GO" id="GO:0042254">
    <property type="term" value="P:ribosome biogenesis"/>
    <property type="evidence" value="ECO:0007669"/>
    <property type="project" value="UniProtKB-UniRule"/>
</dbReference>
<proteinExistence type="predicted"/>
<organism evidence="2 3">
    <name type="scientific">Thermus scotoductus</name>
    <dbReference type="NCBI Taxonomy" id="37636"/>
    <lineage>
        <taxon>Bacteria</taxon>
        <taxon>Thermotogati</taxon>
        <taxon>Deinococcota</taxon>
        <taxon>Deinococci</taxon>
        <taxon>Thermales</taxon>
        <taxon>Thermaceae</taxon>
        <taxon>Thermus</taxon>
    </lineage>
</organism>
<name>A0A430RAI7_THESC</name>
<dbReference type="InterPro" id="IPR006169">
    <property type="entry name" value="GTP1_OBG_dom"/>
</dbReference>
<evidence type="ECO:0000259" key="1">
    <source>
        <dbReference type="PROSITE" id="PS51883"/>
    </source>
</evidence>
<comment type="caution">
    <text evidence="2">The sequence shown here is derived from an EMBL/GenBank/DDBJ whole genome shotgun (WGS) entry which is preliminary data.</text>
</comment>
<dbReference type="Gene3D" id="2.70.210.12">
    <property type="entry name" value="GTP1/OBG domain"/>
    <property type="match status" value="1"/>
</dbReference>
<evidence type="ECO:0000313" key="3">
    <source>
        <dbReference type="Proteomes" id="UP000286910"/>
    </source>
</evidence>
<dbReference type="SUPFAM" id="SSF82051">
    <property type="entry name" value="Obg GTP-binding protein N-terminal domain"/>
    <property type="match status" value="1"/>
</dbReference>
<feature type="non-terminal residue" evidence="2">
    <location>
        <position position="39"/>
    </location>
</feature>
<feature type="domain" description="Obg" evidence="1">
    <location>
        <begin position="1"/>
        <end position="39"/>
    </location>
</feature>
<dbReference type="RefSeq" id="WP_153184973.1">
    <property type="nucleotide sequence ID" value="NZ_PELR01000123.1"/>
</dbReference>
<reference evidence="2 3" key="1">
    <citation type="journal article" date="2019" name="Extremophiles">
        <title>Biogeography of thermophiles and predominance of Thermus scotoductus in domestic water heaters.</title>
        <authorList>
            <person name="Wilpiszeski R.L."/>
            <person name="Zhang Z."/>
            <person name="House C.H."/>
        </authorList>
    </citation>
    <scope>NUCLEOTIDE SEQUENCE [LARGE SCALE GENOMIC DNA]</scope>
    <source>
        <strain evidence="2 3">32_S32</strain>
    </source>
</reference>
<dbReference type="EMBL" id="PELR01000123">
    <property type="protein sequence ID" value="RTH04379.1"/>
    <property type="molecule type" value="Genomic_DNA"/>
</dbReference>
<dbReference type="AlphaFoldDB" id="A0A430RAI7"/>